<keyword evidence="6 10" id="KW-0067">ATP-binding</keyword>
<comment type="caution">
    <text evidence="12">The sequence shown here is derived from an EMBL/GenBank/DDBJ whole genome shotgun (WGS) entry which is preliminary data.</text>
</comment>
<evidence type="ECO:0000256" key="9">
    <source>
        <dbReference type="ARBA" id="ARBA00025157"/>
    </source>
</evidence>
<dbReference type="Proteomes" id="UP001344888">
    <property type="component" value="Unassembled WGS sequence"/>
</dbReference>
<evidence type="ECO:0000313" key="12">
    <source>
        <dbReference type="EMBL" id="MEC1179971.1"/>
    </source>
</evidence>
<keyword evidence="8 10" id="KW-0472">Membrane</keyword>
<gene>
    <name evidence="12" type="ORF">P9B03_15835</name>
</gene>
<dbReference type="RefSeq" id="WP_326124466.1">
    <property type="nucleotide sequence ID" value="NZ_JARSFG010000020.1"/>
</dbReference>
<sequence>MTNPYFDLQQVSHIYTDGTHALTDITLTLPKGKKIALLGHNGAGKSTLFQHLNGILQPTTGTISFCGQPLSYNKKAYQTLRQQVGIVFQDADNQLFAGTVKQDIAFGPLNLGWSMEKIEEKIAWAVTQTEVEDLLDKPIHFLSMGQKKRVAIAGILAMEPSVLLLDEPTAGLDNYYAAQILRCLKKLENGERTILLATHDIQLVYEWADQIIVMEAGKIIYNGDPVALFYQDALLAKAHLERPWVFEMACLLQQQQLLNPATIMPRSKIDLQQIILAQQSITPRRNCVGILNCACT</sequence>
<dbReference type="InterPro" id="IPR015856">
    <property type="entry name" value="ABC_transpr_CbiO/EcfA_su"/>
</dbReference>
<accession>A0AAW9NX50</accession>
<dbReference type="GO" id="GO:0016887">
    <property type="term" value="F:ATP hydrolysis activity"/>
    <property type="evidence" value="ECO:0007669"/>
    <property type="project" value="InterPro"/>
</dbReference>
<dbReference type="InterPro" id="IPR003439">
    <property type="entry name" value="ABC_transporter-like_ATP-bd"/>
</dbReference>
<dbReference type="InterPro" id="IPR050095">
    <property type="entry name" value="ECF_ABC_transporter_ATP-bd"/>
</dbReference>
<evidence type="ECO:0000259" key="11">
    <source>
        <dbReference type="PROSITE" id="PS50893"/>
    </source>
</evidence>
<evidence type="ECO:0000256" key="2">
    <source>
        <dbReference type="ARBA" id="ARBA00005417"/>
    </source>
</evidence>
<dbReference type="GO" id="GO:0043190">
    <property type="term" value="C:ATP-binding cassette (ABC) transporter complex"/>
    <property type="evidence" value="ECO:0007669"/>
    <property type="project" value="TreeGrafter"/>
</dbReference>
<evidence type="ECO:0000256" key="1">
    <source>
        <dbReference type="ARBA" id="ARBA00004202"/>
    </source>
</evidence>
<evidence type="ECO:0000313" key="13">
    <source>
        <dbReference type="Proteomes" id="UP001344888"/>
    </source>
</evidence>
<keyword evidence="13" id="KW-1185">Reference proteome</keyword>
<dbReference type="SUPFAM" id="SSF52540">
    <property type="entry name" value="P-loop containing nucleoside triphosphate hydrolases"/>
    <property type="match status" value="1"/>
</dbReference>
<dbReference type="Pfam" id="PF00005">
    <property type="entry name" value="ABC_tran"/>
    <property type="match status" value="1"/>
</dbReference>
<dbReference type="GO" id="GO:0042626">
    <property type="term" value="F:ATPase-coupled transmembrane transporter activity"/>
    <property type="evidence" value="ECO:0007669"/>
    <property type="project" value="TreeGrafter"/>
</dbReference>
<name>A0AAW9NX50_9BACL</name>
<dbReference type="Gene3D" id="3.40.50.300">
    <property type="entry name" value="P-loop containing nucleotide triphosphate hydrolases"/>
    <property type="match status" value="1"/>
</dbReference>
<evidence type="ECO:0000256" key="8">
    <source>
        <dbReference type="ARBA" id="ARBA00023136"/>
    </source>
</evidence>
<evidence type="ECO:0000256" key="7">
    <source>
        <dbReference type="ARBA" id="ARBA00022967"/>
    </source>
</evidence>
<dbReference type="SMART" id="SM00382">
    <property type="entry name" value="AAA"/>
    <property type="match status" value="1"/>
</dbReference>
<evidence type="ECO:0000256" key="3">
    <source>
        <dbReference type="ARBA" id="ARBA00022448"/>
    </source>
</evidence>
<dbReference type="InterPro" id="IPR027417">
    <property type="entry name" value="P-loop_NTPase"/>
</dbReference>
<dbReference type="GO" id="GO:0005524">
    <property type="term" value="F:ATP binding"/>
    <property type="evidence" value="ECO:0007669"/>
    <property type="project" value="UniProtKB-UniRule"/>
</dbReference>
<evidence type="ECO:0000256" key="5">
    <source>
        <dbReference type="ARBA" id="ARBA00022741"/>
    </source>
</evidence>
<dbReference type="NCBIfam" id="TIGR01166">
    <property type="entry name" value="cbiO"/>
    <property type="match status" value="1"/>
</dbReference>
<proteinExistence type="inferred from homology"/>
<dbReference type="InterPro" id="IPR003593">
    <property type="entry name" value="AAA+_ATPase"/>
</dbReference>
<keyword evidence="7" id="KW-1278">Translocase</keyword>
<protein>
    <recommendedName>
        <fullName evidence="10">ABC transporter ATP-binding protein</fullName>
    </recommendedName>
</protein>
<dbReference type="FunFam" id="3.40.50.300:FF:000224">
    <property type="entry name" value="Energy-coupling factor transporter ATP-binding protein EcfA"/>
    <property type="match status" value="1"/>
</dbReference>
<dbReference type="GO" id="GO:0015087">
    <property type="term" value="F:cobalt ion transmembrane transporter activity"/>
    <property type="evidence" value="ECO:0007669"/>
    <property type="project" value="UniProtKB-ARBA"/>
</dbReference>
<dbReference type="PANTHER" id="PTHR43553:SF24">
    <property type="entry name" value="ENERGY-COUPLING FACTOR TRANSPORTER ATP-BINDING PROTEIN ECFA1"/>
    <property type="match status" value="1"/>
</dbReference>
<dbReference type="AlphaFoldDB" id="A0AAW9NX50"/>
<comment type="subcellular location">
    <subcellularLocation>
        <location evidence="1 10">Cell membrane</location>
        <topology evidence="1 10">Peripheral membrane protein</topology>
    </subcellularLocation>
</comment>
<dbReference type="CDD" id="cd03225">
    <property type="entry name" value="ABC_cobalt_CbiO_domain1"/>
    <property type="match status" value="1"/>
</dbReference>
<reference evidence="12 13" key="1">
    <citation type="submission" date="2023-03" db="EMBL/GenBank/DDBJ databases">
        <title>Bacillus Genome Sequencing.</title>
        <authorList>
            <person name="Dunlap C."/>
        </authorList>
    </citation>
    <scope>NUCLEOTIDE SEQUENCE [LARGE SCALE GENOMIC DNA]</scope>
    <source>
        <strain evidence="12 13">B-59205</strain>
    </source>
</reference>
<keyword evidence="4 10" id="KW-1003">Cell membrane</keyword>
<dbReference type="InterPro" id="IPR005876">
    <property type="entry name" value="Co_trans_ATP-bd"/>
</dbReference>
<comment type="similarity">
    <text evidence="2 10">Belongs to the ABC transporter superfamily.</text>
</comment>
<dbReference type="PANTHER" id="PTHR43553">
    <property type="entry name" value="HEAVY METAL TRANSPORTER"/>
    <property type="match status" value="1"/>
</dbReference>
<evidence type="ECO:0000256" key="4">
    <source>
        <dbReference type="ARBA" id="ARBA00022475"/>
    </source>
</evidence>
<comment type="function">
    <text evidence="9">Probably part of an ABC transporter complex. Responsible for energy coupling to the transport system.</text>
</comment>
<feature type="domain" description="ABC transporter" evidence="11">
    <location>
        <begin position="6"/>
        <end position="241"/>
    </location>
</feature>
<keyword evidence="3 10" id="KW-0813">Transport</keyword>
<keyword evidence="5 10" id="KW-0547">Nucleotide-binding</keyword>
<comment type="function">
    <text evidence="10">Part of an ABC transporter complex. Responsible for energy coupling to the transport system.</text>
</comment>
<evidence type="ECO:0000256" key="10">
    <source>
        <dbReference type="RuleBase" id="RU364103"/>
    </source>
</evidence>
<organism evidence="12 13">
    <name type="scientific">Metasolibacillus meyeri</name>
    <dbReference type="NCBI Taxonomy" id="1071052"/>
    <lineage>
        <taxon>Bacteria</taxon>
        <taxon>Bacillati</taxon>
        <taxon>Bacillota</taxon>
        <taxon>Bacilli</taxon>
        <taxon>Bacillales</taxon>
        <taxon>Caryophanaceae</taxon>
        <taxon>Metasolibacillus</taxon>
    </lineage>
</organism>
<evidence type="ECO:0000256" key="6">
    <source>
        <dbReference type="ARBA" id="ARBA00022840"/>
    </source>
</evidence>
<dbReference type="PROSITE" id="PS50893">
    <property type="entry name" value="ABC_TRANSPORTER_2"/>
    <property type="match status" value="1"/>
</dbReference>
<dbReference type="EMBL" id="JARSFG010000020">
    <property type="protein sequence ID" value="MEC1179971.1"/>
    <property type="molecule type" value="Genomic_DNA"/>
</dbReference>